<sequence>MTSLKKLGGKEIKVGIQGDEEAEYKNGVSVIDVAIFNEYGTDKIPSRPFIRQCFALHSQEAYERLRKVVDFIERGGDVDLALGNIGQWYEDQMKNVLMTYPWKPNSPATIKWKGSSRPLLNTKQLRDSIRYKVE</sequence>
<keyword evidence="2" id="KW-1185">Reference proteome</keyword>
<proteinExistence type="predicted"/>
<protein>
    <submittedName>
        <fullName evidence="1">Uncharacterized protein</fullName>
    </submittedName>
</protein>
<dbReference type="AlphaFoldDB" id="A0A7H1C5G2"/>
<dbReference type="KEGG" id="mbos:ICJ55_07315"/>
<organism evidence="1 2">
    <name type="scientific">Mannheimia bovis</name>
    <dbReference type="NCBI Taxonomy" id="2770636"/>
    <lineage>
        <taxon>Bacteria</taxon>
        <taxon>Pseudomonadati</taxon>
        <taxon>Pseudomonadota</taxon>
        <taxon>Gammaproteobacteria</taxon>
        <taxon>Pasteurellales</taxon>
        <taxon>Pasteurellaceae</taxon>
        <taxon>Mannheimia</taxon>
    </lineage>
</organism>
<evidence type="ECO:0000313" key="1">
    <source>
        <dbReference type="EMBL" id="QNS16217.1"/>
    </source>
</evidence>
<reference evidence="1 2" key="1">
    <citation type="submission" date="2020-09" db="EMBL/GenBank/DDBJ databases">
        <title>Mannheimia bovis sp.nov., isolated from a cow.</title>
        <authorList>
            <person name="Li F."/>
        </authorList>
    </citation>
    <scope>NUCLEOTIDE SEQUENCE [LARGE SCALE GENOMIC DNA]</scope>
    <source>
        <strain evidence="1 2">ZY190616</strain>
    </source>
</reference>
<dbReference type="Proteomes" id="UP000576260">
    <property type="component" value="Chromosome"/>
</dbReference>
<accession>A0A7H1C5G2</accession>
<dbReference type="EMBL" id="CP061280">
    <property type="protein sequence ID" value="QNS16217.1"/>
    <property type="molecule type" value="Genomic_DNA"/>
</dbReference>
<name>A0A7H1C5G2_9PAST</name>
<evidence type="ECO:0000313" key="2">
    <source>
        <dbReference type="Proteomes" id="UP000576260"/>
    </source>
</evidence>
<gene>
    <name evidence="1" type="ORF">ICJ55_07315</name>
</gene>